<dbReference type="OrthoDB" id="312459at2759"/>
<dbReference type="InterPro" id="IPR002219">
    <property type="entry name" value="PKC_DAG/PE"/>
</dbReference>
<accession>A0A3P7GFK8</accession>
<evidence type="ECO:0000256" key="1">
    <source>
        <dbReference type="ARBA" id="ARBA00004496"/>
    </source>
</evidence>
<dbReference type="AlphaFoldDB" id="A0A3P7GFK8"/>
<sequence length="729" mass="83443">MKMFRRAASTETDRLSIPEHMMPSSPESKSRSRKMGFMRAKKHLKAFLSRRSDSILSIGESRDSLTASTTLMETIKASVSVSTKHNLKLSRLHRNEICALCNKNFTGILIKGNKCTECKLSFHKECSSFASNIPCQAVIHSLRPDNTSPKKEWEIKSSLSPKQSFAPLVLHPAKSFSLHKTKQQTDPSDMIIESDDDLRHFNVFIFKKLMKLENNKKKRDTQIDAIFKKAFKEFHMEIIGYEAVVSENRTMLKYHDLITIFEGSLTKVSAQEQVTFPTTLGVNAFRGFLNEFLHEQTKNKKSSKKSNVLEVVTQINVRKKRRKSDATVVYNGHRFKLEYVHVPTYCEVCNLFMWHAEKIFICKACRISCHKKCHTKIATSCAQSLQQANLQSGGRFFGANLSSLVDDQESVPIVIDKLFMAIELKALFVEGIYRKSAAIGQVRNARREIENAEFEMLSFDDVPTHVITTLVKSFFRELPEPLITYDLYENFLNASEVQDSAERVRCLTVIIELLPKCNRSVLERLLYHLARVANQESVNKMGAANLALIFAPCILRTNQTLRAQDQLRDVERQAICVQALIEEKLRQFRSTLTEIVSLETASEKIVENLRLIDEHKDSVEKKMHMSSEHFETARQLFVEQLEFLDSEKEKLIQELPPMAPVASVEDLSSLEERNSPLLIEEVPQEEYALDFSTPPIFNTLKNVTKWRSRGSPRRRPPSQHGPCLRSTSM</sequence>
<dbReference type="Gene3D" id="1.10.555.10">
    <property type="entry name" value="Rho GTPase activation protein"/>
    <property type="match status" value="1"/>
</dbReference>
<dbReference type="Proteomes" id="UP000270924">
    <property type="component" value="Unassembled WGS sequence"/>
</dbReference>
<evidence type="ECO:0000313" key="9">
    <source>
        <dbReference type="Proteomes" id="UP000270924"/>
    </source>
</evidence>
<protein>
    <recommendedName>
        <fullName evidence="10">RhoGAP domain-containing protein</fullName>
    </recommendedName>
</protein>
<dbReference type="InterPro" id="IPR046349">
    <property type="entry name" value="C1-like_sf"/>
</dbReference>
<dbReference type="InterPro" id="IPR008936">
    <property type="entry name" value="Rho_GTPase_activation_prot"/>
</dbReference>
<dbReference type="CDD" id="cd20818">
    <property type="entry name" value="C1_Myosin-IX"/>
    <property type="match status" value="1"/>
</dbReference>
<evidence type="ECO:0000256" key="2">
    <source>
        <dbReference type="ARBA" id="ARBA00022490"/>
    </source>
</evidence>
<dbReference type="GO" id="GO:0005884">
    <property type="term" value="C:actin filament"/>
    <property type="evidence" value="ECO:0007669"/>
    <property type="project" value="TreeGrafter"/>
</dbReference>
<dbReference type="InterPro" id="IPR046987">
    <property type="entry name" value="Myo9"/>
</dbReference>
<feature type="region of interest" description="Disordered" evidence="5">
    <location>
        <begin position="1"/>
        <end position="33"/>
    </location>
</feature>
<dbReference type="PANTHER" id="PTHR46184">
    <property type="entry name" value="UNCONVENTIONAL MYOSIN-IXB-LIKE PROTEIN"/>
    <property type="match status" value="1"/>
</dbReference>
<evidence type="ECO:0000256" key="3">
    <source>
        <dbReference type="ARBA" id="ARBA00022723"/>
    </source>
</evidence>
<dbReference type="InterPro" id="IPR000198">
    <property type="entry name" value="RhoGAP_dom"/>
</dbReference>
<dbReference type="SUPFAM" id="SSF48350">
    <property type="entry name" value="GTPase activation domain, GAP"/>
    <property type="match status" value="1"/>
</dbReference>
<dbReference type="GO" id="GO:0005096">
    <property type="term" value="F:GTPase activator activity"/>
    <property type="evidence" value="ECO:0007669"/>
    <property type="project" value="InterPro"/>
</dbReference>
<dbReference type="GO" id="GO:0005737">
    <property type="term" value="C:cytoplasm"/>
    <property type="evidence" value="ECO:0007669"/>
    <property type="project" value="UniProtKB-SubCell"/>
</dbReference>
<evidence type="ECO:0008006" key="10">
    <source>
        <dbReference type="Google" id="ProtNLM"/>
    </source>
</evidence>
<dbReference type="InParanoid" id="A0A3P7GFK8"/>
<evidence type="ECO:0000256" key="4">
    <source>
        <dbReference type="ARBA" id="ARBA00022833"/>
    </source>
</evidence>
<dbReference type="GO" id="GO:0035556">
    <property type="term" value="P:intracellular signal transduction"/>
    <property type="evidence" value="ECO:0007669"/>
    <property type="project" value="InterPro"/>
</dbReference>
<keyword evidence="9" id="KW-1185">Reference proteome</keyword>
<keyword evidence="2" id="KW-0963">Cytoplasm</keyword>
<proteinExistence type="predicted"/>
<dbReference type="EMBL" id="UYWW01012466">
    <property type="protein sequence ID" value="VDM21222.1"/>
    <property type="molecule type" value="Genomic_DNA"/>
</dbReference>
<dbReference type="SMART" id="SM00324">
    <property type="entry name" value="RhoGAP"/>
    <property type="match status" value="1"/>
</dbReference>
<dbReference type="OMA" id="KMGFMRA"/>
<dbReference type="SMART" id="SM00109">
    <property type="entry name" value="C1"/>
    <property type="match status" value="2"/>
</dbReference>
<dbReference type="Gene3D" id="3.30.60.20">
    <property type="match status" value="2"/>
</dbReference>
<reference evidence="8 9" key="1">
    <citation type="submission" date="2018-11" db="EMBL/GenBank/DDBJ databases">
        <authorList>
            <consortium name="Pathogen Informatics"/>
        </authorList>
    </citation>
    <scope>NUCLEOTIDE SEQUENCE [LARGE SCALE GENOMIC DNA]</scope>
</reference>
<dbReference type="Pfam" id="PF00620">
    <property type="entry name" value="RhoGAP"/>
    <property type="match status" value="1"/>
</dbReference>
<organism evidence="8 9">
    <name type="scientific">Wuchereria bancrofti</name>
    <dbReference type="NCBI Taxonomy" id="6293"/>
    <lineage>
        <taxon>Eukaryota</taxon>
        <taxon>Metazoa</taxon>
        <taxon>Ecdysozoa</taxon>
        <taxon>Nematoda</taxon>
        <taxon>Chromadorea</taxon>
        <taxon>Rhabditida</taxon>
        <taxon>Spirurina</taxon>
        <taxon>Spiruromorpha</taxon>
        <taxon>Filarioidea</taxon>
        <taxon>Onchocercidae</taxon>
        <taxon>Wuchereria</taxon>
    </lineage>
</organism>
<feature type="domain" description="Phorbol-ester/DAG-type" evidence="6">
    <location>
        <begin position="332"/>
        <end position="381"/>
    </location>
</feature>
<name>A0A3P7GFK8_WUCBA</name>
<dbReference type="GO" id="GO:0000146">
    <property type="term" value="F:microfilament motor activity"/>
    <property type="evidence" value="ECO:0007669"/>
    <property type="project" value="InterPro"/>
</dbReference>
<evidence type="ECO:0000259" key="7">
    <source>
        <dbReference type="PROSITE" id="PS50238"/>
    </source>
</evidence>
<dbReference type="Pfam" id="PF00130">
    <property type="entry name" value="C1_1"/>
    <property type="match status" value="2"/>
</dbReference>
<comment type="subcellular location">
    <subcellularLocation>
        <location evidence="1">Cytoplasm</location>
    </subcellularLocation>
</comment>
<feature type="region of interest" description="Disordered" evidence="5">
    <location>
        <begin position="705"/>
        <end position="729"/>
    </location>
</feature>
<keyword evidence="3" id="KW-0479">Metal-binding</keyword>
<feature type="domain" description="Phorbol-ester/DAG-type" evidence="6">
    <location>
        <begin position="84"/>
        <end position="135"/>
    </location>
</feature>
<dbReference type="SUPFAM" id="SSF57889">
    <property type="entry name" value="Cysteine-rich domain"/>
    <property type="match status" value="2"/>
</dbReference>
<dbReference type="CDD" id="cd00029">
    <property type="entry name" value="C1"/>
    <property type="match status" value="1"/>
</dbReference>
<dbReference type="PROSITE" id="PS50081">
    <property type="entry name" value="ZF_DAG_PE_2"/>
    <property type="match status" value="2"/>
</dbReference>
<dbReference type="GO" id="GO:0046872">
    <property type="term" value="F:metal ion binding"/>
    <property type="evidence" value="ECO:0007669"/>
    <property type="project" value="UniProtKB-KW"/>
</dbReference>
<evidence type="ECO:0000259" key="6">
    <source>
        <dbReference type="PROSITE" id="PS50081"/>
    </source>
</evidence>
<evidence type="ECO:0000313" key="8">
    <source>
        <dbReference type="EMBL" id="VDM21222.1"/>
    </source>
</evidence>
<feature type="domain" description="Rho-GAP" evidence="7">
    <location>
        <begin position="399"/>
        <end position="588"/>
    </location>
</feature>
<dbReference type="PROSITE" id="PS00479">
    <property type="entry name" value="ZF_DAG_PE_1"/>
    <property type="match status" value="2"/>
</dbReference>
<gene>
    <name evidence="8" type="ORF">WBA_LOCUS11797</name>
</gene>
<dbReference type="PROSITE" id="PS50238">
    <property type="entry name" value="RHOGAP"/>
    <property type="match status" value="1"/>
</dbReference>
<keyword evidence="4" id="KW-0862">Zinc</keyword>
<feature type="compositionally biased region" description="Basic residues" evidence="5">
    <location>
        <begin position="705"/>
        <end position="717"/>
    </location>
</feature>
<evidence type="ECO:0000256" key="5">
    <source>
        <dbReference type="SAM" id="MobiDB-lite"/>
    </source>
</evidence>
<dbReference type="GO" id="GO:0051015">
    <property type="term" value="F:actin filament binding"/>
    <property type="evidence" value="ECO:0007669"/>
    <property type="project" value="TreeGrafter"/>
</dbReference>
<dbReference type="PANTHER" id="PTHR46184:SF5">
    <property type="entry name" value="UNCONVENTIONAL MYOSIN-IXA-LIKE"/>
    <property type="match status" value="1"/>
</dbReference>